<evidence type="ECO:0000256" key="1">
    <source>
        <dbReference type="ARBA" id="ARBA00004651"/>
    </source>
</evidence>
<feature type="transmembrane region" description="Helical" evidence="6">
    <location>
        <begin position="73"/>
        <end position="99"/>
    </location>
</feature>
<reference evidence="8 9" key="1">
    <citation type="submission" date="2019-07" db="EMBL/GenBank/DDBJ databases">
        <title>Whole genome shotgun sequence of Chitinophaga cymbidii NBRC 109752.</title>
        <authorList>
            <person name="Hosoyama A."/>
            <person name="Uohara A."/>
            <person name="Ohji S."/>
            <person name="Ichikawa N."/>
        </authorList>
    </citation>
    <scope>NUCLEOTIDE SEQUENCE [LARGE SCALE GENOMIC DNA]</scope>
    <source>
        <strain evidence="8 9">NBRC 109752</strain>
    </source>
</reference>
<dbReference type="AlphaFoldDB" id="A0A512RFX3"/>
<proteinExistence type="predicted"/>
<feature type="transmembrane region" description="Helical" evidence="6">
    <location>
        <begin position="105"/>
        <end position="123"/>
    </location>
</feature>
<dbReference type="PANTHER" id="PTHR42920:SF5">
    <property type="entry name" value="EAMA DOMAIN-CONTAINING PROTEIN"/>
    <property type="match status" value="1"/>
</dbReference>
<feature type="domain" description="EamA" evidence="7">
    <location>
        <begin position="8"/>
        <end position="146"/>
    </location>
</feature>
<feature type="transmembrane region" description="Helical" evidence="6">
    <location>
        <begin position="278"/>
        <end position="295"/>
    </location>
</feature>
<feature type="transmembrane region" description="Helical" evidence="6">
    <location>
        <begin position="154"/>
        <end position="179"/>
    </location>
</feature>
<evidence type="ECO:0000256" key="3">
    <source>
        <dbReference type="ARBA" id="ARBA00022692"/>
    </source>
</evidence>
<dbReference type="GO" id="GO:0005886">
    <property type="term" value="C:plasma membrane"/>
    <property type="evidence" value="ECO:0007669"/>
    <property type="project" value="UniProtKB-SubCell"/>
</dbReference>
<accession>A0A512RFX3</accession>
<dbReference type="RefSeq" id="WP_146858169.1">
    <property type="nucleotide sequence ID" value="NZ_BKAU01000001.1"/>
</dbReference>
<feature type="domain" description="EamA" evidence="7">
    <location>
        <begin position="160"/>
        <end position="294"/>
    </location>
</feature>
<feature type="transmembrane region" description="Helical" evidence="6">
    <location>
        <begin position="221"/>
        <end position="240"/>
    </location>
</feature>
<keyword evidence="4 6" id="KW-1133">Transmembrane helix</keyword>
<feature type="transmembrane region" description="Helical" evidence="6">
    <location>
        <begin position="252"/>
        <end position="272"/>
    </location>
</feature>
<feature type="transmembrane region" description="Helical" evidence="6">
    <location>
        <begin position="7"/>
        <end position="26"/>
    </location>
</feature>
<dbReference type="PANTHER" id="PTHR42920">
    <property type="entry name" value="OS03G0707200 PROTEIN-RELATED"/>
    <property type="match status" value="1"/>
</dbReference>
<dbReference type="EMBL" id="BKAU01000001">
    <property type="protein sequence ID" value="GEP94613.1"/>
    <property type="molecule type" value="Genomic_DNA"/>
</dbReference>
<dbReference type="Pfam" id="PF00892">
    <property type="entry name" value="EamA"/>
    <property type="match status" value="2"/>
</dbReference>
<feature type="transmembrane region" description="Helical" evidence="6">
    <location>
        <begin position="191"/>
        <end position="209"/>
    </location>
</feature>
<evidence type="ECO:0000259" key="7">
    <source>
        <dbReference type="Pfam" id="PF00892"/>
    </source>
</evidence>
<dbReference type="Proteomes" id="UP000321436">
    <property type="component" value="Unassembled WGS sequence"/>
</dbReference>
<evidence type="ECO:0000256" key="2">
    <source>
        <dbReference type="ARBA" id="ARBA00022475"/>
    </source>
</evidence>
<dbReference type="InterPro" id="IPR051258">
    <property type="entry name" value="Diverse_Substrate_Transporter"/>
</dbReference>
<name>A0A512RFX3_9BACT</name>
<keyword evidence="3 6" id="KW-0812">Transmembrane</keyword>
<comment type="caution">
    <text evidence="8">The sequence shown here is derived from an EMBL/GenBank/DDBJ whole genome shotgun (WGS) entry which is preliminary data.</text>
</comment>
<evidence type="ECO:0000313" key="9">
    <source>
        <dbReference type="Proteomes" id="UP000321436"/>
    </source>
</evidence>
<organism evidence="8 9">
    <name type="scientific">Chitinophaga cymbidii</name>
    <dbReference type="NCBI Taxonomy" id="1096750"/>
    <lineage>
        <taxon>Bacteria</taxon>
        <taxon>Pseudomonadati</taxon>
        <taxon>Bacteroidota</taxon>
        <taxon>Chitinophagia</taxon>
        <taxon>Chitinophagales</taxon>
        <taxon>Chitinophagaceae</taxon>
        <taxon>Chitinophaga</taxon>
    </lineage>
</organism>
<dbReference type="OrthoDB" id="9813617at2"/>
<feature type="transmembrane region" description="Helical" evidence="6">
    <location>
        <begin position="130"/>
        <end position="148"/>
    </location>
</feature>
<evidence type="ECO:0000256" key="5">
    <source>
        <dbReference type="ARBA" id="ARBA00023136"/>
    </source>
</evidence>
<evidence type="ECO:0000256" key="4">
    <source>
        <dbReference type="ARBA" id="ARBA00022989"/>
    </source>
</evidence>
<dbReference type="InterPro" id="IPR000620">
    <property type="entry name" value="EamA_dom"/>
</dbReference>
<comment type="subcellular location">
    <subcellularLocation>
        <location evidence="1">Cell membrane</location>
        <topology evidence="1">Multi-pass membrane protein</topology>
    </subcellularLocation>
</comment>
<evidence type="ECO:0000313" key="8">
    <source>
        <dbReference type="EMBL" id="GEP94613.1"/>
    </source>
</evidence>
<keyword evidence="2" id="KW-1003">Cell membrane</keyword>
<gene>
    <name evidence="8" type="ORF">CCY01nite_08730</name>
</gene>
<sequence length="307" mass="34091">MKRSNYALGFAMALIGAFMFSAKAIYVKLVYRTETIDAISMLALRMLFSLPFYVVTAWLLARRSDNVKLTPRQWLWLVILGLLGYYLSSLFDFMGLAYISAGLERLILFLYPTFALLIGAVAFRRKIQRIQWIALLIAYLGMVVAFMGDVQQEWNPSVITGCLLVLGCAVTYAFYIVGGGELIPRIGSMKFTAYALMVAAVGIFAQYFVKHGTEVRHFSGHTYWLCFQMAIVSTVIPTFLTSEGIRKIGSGNTAIITSIGPVATIVQAYIFLDEPITWPQLVGTALVLAGVLLIGKKGKTETIKNER</sequence>
<keyword evidence="9" id="KW-1185">Reference proteome</keyword>
<protein>
    <submittedName>
        <fullName evidence="8">Permease</fullName>
    </submittedName>
</protein>
<feature type="transmembrane region" description="Helical" evidence="6">
    <location>
        <begin position="38"/>
        <end position="61"/>
    </location>
</feature>
<dbReference type="InterPro" id="IPR037185">
    <property type="entry name" value="EmrE-like"/>
</dbReference>
<evidence type="ECO:0000256" key="6">
    <source>
        <dbReference type="SAM" id="Phobius"/>
    </source>
</evidence>
<keyword evidence="5 6" id="KW-0472">Membrane</keyword>
<dbReference type="Gene3D" id="1.10.3730.20">
    <property type="match status" value="1"/>
</dbReference>
<dbReference type="SUPFAM" id="SSF103481">
    <property type="entry name" value="Multidrug resistance efflux transporter EmrE"/>
    <property type="match status" value="2"/>
</dbReference>